<proteinExistence type="inferred from homology"/>
<comment type="similarity">
    <text evidence="2">Belongs to the GINS2/PSF2 family.</text>
</comment>
<accession>A0A4Y1R1K4</accession>
<feature type="domain" description="GINS subunit" evidence="6">
    <location>
        <begin position="76"/>
        <end position="171"/>
    </location>
</feature>
<keyword evidence="5" id="KW-0812">Transmembrane</keyword>
<sequence length="320" mass="36686">MAGQSDPNVSIFSGEEVEFMAEDDMVEIVPNMRMEPLNMLCGDFGPFYPQMATQVPMWLAIALKKRGKCTIRPPEWMSVENLTQILEAERESQAAFQVLPFHYVEISSLLFDYASGDIPDLYMVRSLINDIRDARFLKVESSLESFEDARSSAVKVKNLSAMEVNVVRPFVGRALQSFYKHGSPDLVPNPEAMSARRPQATDNIQRRPLRKRVTSSVGLMLYFLVVLMYSDTFNFIRKLSLHYYFLDVSMYFPESSSERILFKKEWMDIWIFLSGPIRFGHNMPHVPSAPTLDEMCRCICFYHGLQLGQWPTVEAVSDVA</sequence>
<evidence type="ECO:0000256" key="3">
    <source>
        <dbReference type="ARBA" id="ARBA00022705"/>
    </source>
</evidence>
<protein>
    <submittedName>
        <fullName evidence="8">PSF2</fullName>
    </submittedName>
</protein>
<name>A0A4Y1R1K4_PRUDU</name>
<dbReference type="InterPro" id="IPR056784">
    <property type="entry name" value="PSF2_N"/>
</dbReference>
<evidence type="ECO:0000256" key="1">
    <source>
        <dbReference type="ARBA" id="ARBA00004123"/>
    </source>
</evidence>
<dbReference type="Pfam" id="PF25005">
    <property type="entry name" value="PSF2_N"/>
    <property type="match status" value="1"/>
</dbReference>
<dbReference type="FunFam" id="3.40.5.50:FF:000001">
    <property type="entry name" value="DNA replication complex GINS protein PSF2"/>
    <property type="match status" value="1"/>
</dbReference>
<dbReference type="FunFam" id="1.20.58.1020:FF:000001">
    <property type="entry name" value="DNA replication complex GINS protein PSF2"/>
    <property type="match status" value="1"/>
</dbReference>
<comment type="subcellular location">
    <subcellularLocation>
        <location evidence="1">Nucleus</location>
    </subcellularLocation>
</comment>
<dbReference type="InterPro" id="IPR021151">
    <property type="entry name" value="GINS_A"/>
</dbReference>
<evidence type="ECO:0000313" key="8">
    <source>
        <dbReference type="EMBL" id="BBG97972.1"/>
    </source>
</evidence>
<dbReference type="PANTHER" id="PTHR12772">
    <property type="entry name" value="DNA REPLICATION COMPLEX GINS PROTEIN PSF2"/>
    <property type="match status" value="1"/>
</dbReference>
<reference evidence="8" key="1">
    <citation type="journal article" date="2019" name="Science">
        <title>Mutation of a bHLH transcription factor allowed almond domestication.</title>
        <authorList>
            <person name="Sanchez-Perez R."/>
            <person name="Pavan S."/>
            <person name="Mazzeo R."/>
            <person name="Moldovan C."/>
            <person name="Aiese Cigliano R."/>
            <person name="Del Cueto J."/>
            <person name="Ricciardi F."/>
            <person name="Lotti C."/>
            <person name="Ricciardi L."/>
            <person name="Dicenta F."/>
            <person name="Lopez-Marques R.L."/>
            <person name="Lindberg Moller B."/>
        </authorList>
    </citation>
    <scope>NUCLEOTIDE SEQUENCE</scope>
</reference>
<feature type="transmembrane region" description="Helical" evidence="5">
    <location>
        <begin position="213"/>
        <end position="230"/>
    </location>
</feature>
<evidence type="ECO:0000256" key="5">
    <source>
        <dbReference type="SAM" id="Phobius"/>
    </source>
</evidence>
<evidence type="ECO:0000259" key="6">
    <source>
        <dbReference type="Pfam" id="PF05916"/>
    </source>
</evidence>
<dbReference type="SUPFAM" id="SSF158573">
    <property type="entry name" value="GINS helical bundle-like"/>
    <property type="match status" value="1"/>
</dbReference>
<dbReference type="PANTHER" id="PTHR12772:SF0">
    <property type="entry name" value="DNA REPLICATION COMPLEX GINS PROTEIN PSF2"/>
    <property type="match status" value="1"/>
</dbReference>
<dbReference type="Gene3D" id="3.40.5.50">
    <property type="match status" value="1"/>
</dbReference>
<dbReference type="EMBL" id="AP019298">
    <property type="protein sequence ID" value="BBG97972.1"/>
    <property type="molecule type" value="Genomic_DNA"/>
</dbReference>
<dbReference type="GO" id="GO:0006260">
    <property type="term" value="P:DNA replication"/>
    <property type="evidence" value="ECO:0007669"/>
    <property type="project" value="UniProtKB-KW"/>
</dbReference>
<keyword evidence="3" id="KW-0235">DNA replication</keyword>
<dbReference type="Pfam" id="PF05916">
    <property type="entry name" value="Sld5"/>
    <property type="match status" value="1"/>
</dbReference>
<dbReference type="InterPro" id="IPR007257">
    <property type="entry name" value="GINS_Psf2"/>
</dbReference>
<keyword evidence="5" id="KW-0472">Membrane</keyword>
<keyword evidence="4" id="KW-0539">Nucleus</keyword>
<evidence type="ECO:0000256" key="2">
    <source>
        <dbReference type="ARBA" id="ARBA00010565"/>
    </source>
</evidence>
<keyword evidence="5" id="KW-1133">Transmembrane helix</keyword>
<organism evidence="8">
    <name type="scientific">Prunus dulcis</name>
    <name type="common">Almond</name>
    <name type="synonym">Amygdalus dulcis</name>
    <dbReference type="NCBI Taxonomy" id="3755"/>
    <lineage>
        <taxon>Eukaryota</taxon>
        <taxon>Viridiplantae</taxon>
        <taxon>Streptophyta</taxon>
        <taxon>Embryophyta</taxon>
        <taxon>Tracheophyta</taxon>
        <taxon>Spermatophyta</taxon>
        <taxon>Magnoliopsida</taxon>
        <taxon>eudicotyledons</taxon>
        <taxon>Gunneridae</taxon>
        <taxon>Pentapetalae</taxon>
        <taxon>rosids</taxon>
        <taxon>fabids</taxon>
        <taxon>Rosales</taxon>
        <taxon>Rosaceae</taxon>
        <taxon>Amygdaloideae</taxon>
        <taxon>Amygdaleae</taxon>
        <taxon>Prunus</taxon>
    </lineage>
</organism>
<dbReference type="Gene3D" id="1.20.58.1020">
    <property type="match status" value="1"/>
</dbReference>
<evidence type="ECO:0000256" key="4">
    <source>
        <dbReference type="ARBA" id="ARBA00023242"/>
    </source>
</evidence>
<dbReference type="CDD" id="cd11712">
    <property type="entry name" value="GINS_A_psf2"/>
    <property type="match status" value="1"/>
</dbReference>
<dbReference type="GO" id="GO:0000811">
    <property type="term" value="C:GINS complex"/>
    <property type="evidence" value="ECO:0007669"/>
    <property type="project" value="TreeGrafter"/>
</dbReference>
<dbReference type="GO" id="GO:0000727">
    <property type="term" value="P:double-strand break repair via break-induced replication"/>
    <property type="evidence" value="ECO:0007669"/>
    <property type="project" value="TreeGrafter"/>
</dbReference>
<feature type="domain" description="DNA replication complex GINS protein PSF2 N-terminal" evidence="7">
    <location>
        <begin position="15"/>
        <end position="71"/>
    </location>
</feature>
<evidence type="ECO:0000259" key="7">
    <source>
        <dbReference type="Pfam" id="PF25005"/>
    </source>
</evidence>
<dbReference type="CDD" id="cd21694">
    <property type="entry name" value="GINS_B_Psf2"/>
    <property type="match status" value="1"/>
</dbReference>
<dbReference type="InterPro" id="IPR036224">
    <property type="entry name" value="GINS_bundle-like_dom_sf"/>
</dbReference>
<dbReference type="SUPFAM" id="SSF160059">
    <property type="entry name" value="PriA/YqbF domain"/>
    <property type="match status" value="1"/>
</dbReference>
<dbReference type="AlphaFoldDB" id="A0A4Y1R1K4"/>
<gene>
    <name evidence="8" type="ORF">Prudu_007253</name>
</gene>